<dbReference type="Pfam" id="PF05117">
    <property type="entry name" value="DUF695"/>
    <property type="match status" value="1"/>
</dbReference>
<comment type="caution">
    <text evidence="2">The sequence shown here is derived from an EMBL/GenBank/DDBJ whole genome shotgun (WGS) entry which is preliminary data.</text>
</comment>
<dbReference type="InterPro" id="IPR016097">
    <property type="entry name" value="DUF695"/>
</dbReference>
<sequence length="157" mass="18643">MFSLFKKRRTQTSSSNLDDQKGIIGKFHESGKPVIVKFVNEIPNDETMKNLPWLTIISWKYDADINNGMPLKEVNKKMIKLEHALEVFYSIDDIRWIYNRTGNGLKEFNYQISDRDQFIKELNKALRGHERYPIEITFYEDSDWKGFIKLVKDFEQA</sequence>
<reference evidence="3" key="1">
    <citation type="journal article" date="2019" name="Int. J. Syst. Evol. Microbiol.">
        <title>The Global Catalogue of Microorganisms (GCM) 10K type strain sequencing project: providing services to taxonomists for standard genome sequencing and annotation.</title>
        <authorList>
            <consortium name="The Broad Institute Genomics Platform"/>
            <consortium name="The Broad Institute Genome Sequencing Center for Infectious Disease"/>
            <person name="Wu L."/>
            <person name="Ma J."/>
        </authorList>
    </citation>
    <scope>NUCLEOTIDE SEQUENCE [LARGE SCALE GENOMIC DNA]</scope>
    <source>
        <strain evidence="3">CGMCC 1.15111</strain>
    </source>
</reference>
<evidence type="ECO:0000313" key="3">
    <source>
        <dbReference type="Proteomes" id="UP000658258"/>
    </source>
</evidence>
<evidence type="ECO:0000259" key="1">
    <source>
        <dbReference type="Pfam" id="PF05117"/>
    </source>
</evidence>
<evidence type="ECO:0000313" key="2">
    <source>
        <dbReference type="EMBL" id="GHE72840.1"/>
    </source>
</evidence>
<proteinExistence type="predicted"/>
<keyword evidence="3" id="KW-1185">Reference proteome</keyword>
<feature type="domain" description="DUF695" evidence="1">
    <location>
        <begin position="31"/>
        <end position="148"/>
    </location>
</feature>
<dbReference type="Proteomes" id="UP000658258">
    <property type="component" value="Unassembled WGS sequence"/>
</dbReference>
<accession>A0ABQ3I890</accession>
<dbReference type="RefSeq" id="WP_189631260.1">
    <property type="nucleotide sequence ID" value="NZ_BNAG01000004.1"/>
</dbReference>
<dbReference type="EMBL" id="BNAG01000004">
    <property type="protein sequence ID" value="GHE72840.1"/>
    <property type="molecule type" value="Genomic_DNA"/>
</dbReference>
<name>A0ABQ3I890_9BACT</name>
<gene>
    <name evidence="2" type="ORF">GCM10011340_31630</name>
</gene>
<organism evidence="2 3">
    <name type="scientific">Roseivirga thermotolerans</name>
    <dbReference type="NCBI Taxonomy" id="1758176"/>
    <lineage>
        <taxon>Bacteria</taxon>
        <taxon>Pseudomonadati</taxon>
        <taxon>Bacteroidota</taxon>
        <taxon>Cytophagia</taxon>
        <taxon>Cytophagales</taxon>
        <taxon>Roseivirgaceae</taxon>
        <taxon>Roseivirga</taxon>
    </lineage>
</organism>
<protein>
    <recommendedName>
        <fullName evidence="1">DUF695 domain-containing protein</fullName>
    </recommendedName>
</protein>